<dbReference type="GO" id="GO:0008270">
    <property type="term" value="F:zinc ion binding"/>
    <property type="evidence" value="ECO:0007669"/>
    <property type="project" value="UniProtKB-KW"/>
</dbReference>
<evidence type="ECO:0000256" key="1">
    <source>
        <dbReference type="PROSITE-ProRule" id="PRU00325"/>
    </source>
</evidence>
<dbReference type="RefSeq" id="XP_009528919.1">
    <property type="nucleotide sequence ID" value="XM_009530624.1"/>
</dbReference>
<evidence type="ECO:0000313" key="3">
    <source>
        <dbReference type="EMBL" id="EGZ15170.1"/>
    </source>
</evidence>
<dbReference type="EMBL" id="JH159155">
    <property type="protein sequence ID" value="EGZ15170.1"/>
    <property type="molecule type" value="Genomic_DNA"/>
</dbReference>
<dbReference type="InterPro" id="IPR018289">
    <property type="entry name" value="MULE_transposase_dom"/>
</dbReference>
<dbReference type="InterPro" id="IPR007527">
    <property type="entry name" value="Znf_SWIM"/>
</dbReference>
<name>G4ZQD5_PHYSP</name>
<dbReference type="PANTHER" id="PTHR33977">
    <property type="entry name" value="ZINC ION BINDING PROTEIN"/>
    <property type="match status" value="1"/>
</dbReference>
<dbReference type="KEGG" id="psoj:PHYSODRAFT_402788"/>
<keyword evidence="4" id="KW-1185">Reference proteome</keyword>
<dbReference type="Pfam" id="PF10551">
    <property type="entry name" value="MULE"/>
    <property type="match status" value="1"/>
</dbReference>
<evidence type="ECO:0000259" key="2">
    <source>
        <dbReference type="PROSITE" id="PS50966"/>
    </source>
</evidence>
<dbReference type="PROSITE" id="PS50966">
    <property type="entry name" value="ZF_SWIM"/>
    <property type="match status" value="1"/>
</dbReference>
<keyword evidence="1" id="KW-0863">Zinc-finger</keyword>
<feature type="domain" description="SWIM-type" evidence="2">
    <location>
        <begin position="329"/>
        <end position="360"/>
    </location>
</feature>
<organism evidence="3 4">
    <name type="scientific">Phytophthora sojae (strain P6497)</name>
    <name type="common">Soybean stem and root rot agent</name>
    <name type="synonym">Phytophthora megasperma f. sp. glycines</name>
    <dbReference type="NCBI Taxonomy" id="1094619"/>
    <lineage>
        <taxon>Eukaryota</taxon>
        <taxon>Sar</taxon>
        <taxon>Stramenopiles</taxon>
        <taxon>Oomycota</taxon>
        <taxon>Peronosporomycetes</taxon>
        <taxon>Peronosporales</taxon>
        <taxon>Peronosporaceae</taxon>
        <taxon>Phytophthora</taxon>
    </lineage>
</organism>
<keyword evidence="1" id="KW-0862">Zinc</keyword>
<proteinExistence type="predicted"/>
<feature type="non-terminal residue" evidence="3">
    <location>
        <position position="1"/>
    </location>
</feature>
<dbReference type="GeneID" id="20651312"/>
<dbReference type="OMA" id="CENEQPM"/>
<feature type="non-terminal residue" evidence="3">
    <location>
        <position position="382"/>
    </location>
</feature>
<gene>
    <name evidence="3" type="ORF">PHYSODRAFT_402788</name>
</gene>
<dbReference type="InParanoid" id="G4ZQD5"/>
<sequence length="382" mass="44171">REDEHGFPFVGNGEDDEPLILGITSLKLMQNISSLQDREAFLIFHLDATFKLSDIGYPVVTCGFTDRHRSYHLAALFIVSQRTRREYYESIGAFARIFRTHMKRPLRVDVIMGDAEEAQLNGLRDVAECATCPYLMCFFHVMYNVRKRMRHLPDSVRAMVYRGILDMHYTLNQTEFWEVWGRVSQEWQCDRRLHVFLTYFAAQWIHSRFWRWQIYHSPGGYATTNNPCEVFNASIKRYTQRKAADTRRLLMKLLTIAEDYSLCVPPPMASGPNAPPQVAKQLARTLVSTNRVVVYATTEKSVVRVLYHCGAVKWSVRRAHHVGMPRGGWAVHLSTFECSCIFYKKFLSCAHIICGLAAYGLSVPGVNGSNLRFKDRRVRQKR</sequence>
<dbReference type="AlphaFoldDB" id="G4ZQD5"/>
<dbReference type="Proteomes" id="UP000002640">
    <property type="component" value="Unassembled WGS sequence"/>
</dbReference>
<keyword evidence="1" id="KW-0479">Metal-binding</keyword>
<reference evidence="3 4" key="1">
    <citation type="journal article" date="2006" name="Science">
        <title>Phytophthora genome sequences uncover evolutionary origins and mechanisms of pathogenesis.</title>
        <authorList>
            <person name="Tyler B.M."/>
            <person name="Tripathy S."/>
            <person name="Zhang X."/>
            <person name="Dehal P."/>
            <person name="Jiang R.H."/>
            <person name="Aerts A."/>
            <person name="Arredondo F.D."/>
            <person name="Baxter L."/>
            <person name="Bensasson D."/>
            <person name="Beynon J.L."/>
            <person name="Chapman J."/>
            <person name="Damasceno C.M."/>
            <person name="Dorrance A.E."/>
            <person name="Dou D."/>
            <person name="Dickerman A.W."/>
            <person name="Dubchak I.L."/>
            <person name="Garbelotto M."/>
            <person name="Gijzen M."/>
            <person name="Gordon S.G."/>
            <person name="Govers F."/>
            <person name="Grunwald N.J."/>
            <person name="Huang W."/>
            <person name="Ivors K.L."/>
            <person name="Jones R.W."/>
            <person name="Kamoun S."/>
            <person name="Krampis K."/>
            <person name="Lamour K.H."/>
            <person name="Lee M.K."/>
            <person name="McDonald W.H."/>
            <person name="Medina M."/>
            <person name="Meijer H.J."/>
            <person name="Nordberg E.K."/>
            <person name="Maclean D.J."/>
            <person name="Ospina-Giraldo M.D."/>
            <person name="Morris P.F."/>
            <person name="Phuntumart V."/>
            <person name="Putnam N.H."/>
            <person name="Rash S."/>
            <person name="Rose J.K."/>
            <person name="Sakihama Y."/>
            <person name="Salamov A.A."/>
            <person name="Savidor A."/>
            <person name="Scheuring C.F."/>
            <person name="Smith B.M."/>
            <person name="Sobral B.W."/>
            <person name="Terry A."/>
            <person name="Torto-Alalibo T.A."/>
            <person name="Win J."/>
            <person name="Xu Z."/>
            <person name="Zhang H."/>
            <person name="Grigoriev I.V."/>
            <person name="Rokhsar D.S."/>
            <person name="Boore J.L."/>
        </authorList>
    </citation>
    <scope>NUCLEOTIDE SEQUENCE [LARGE SCALE GENOMIC DNA]</scope>
    <source>
        <strain evidence="3 4">P6497</strain>
    </source>
</reference>
<accession>G4ZQD5</accession>
<evidence type="ECO:0000313" key="4">
    <source>
        <dbReference type="Proteomes" id="UP000002640"/>
    </source>
</evidence>
<protein>
    <recommendedName>
        <fullName evidence="2">SWIM-type domain-containing protein</fullName>
    </recommendedName>
</protein>
<dbReference type="PANTHER" id="PTHR33977:SF1">
    <property type="entry name" value="ZINC ION BINDING PROTEIN"/>
    <property type="match status" value="1"/>
</dbReference>